<sequence length="306" mass="34186">MPVYSMTGFASVQGECASWGVQAGLPPHGKERRLAIEIRSVNGRNLEMVFRLADPLRAFEPLLRERVQQRLQRGKVEIRASIDGGDATGLAIPSEEWLHRLATAQDAIRARLPQARELSVAEVLDFAQGEATSGHDWRYDVLTLIDKALDALLAARENEGNRLAAMLLDRTRQIRTLVDAAEPMVPTIVADQRQRFLDRWRDGMGLVGHSHTPSAVYERAIAESTAFALRIDVAEELTRLHSHLEEIERLLAEGGTVGKRLEFLVQELQREANTLGAKSCAVQLSYVAVDLKVLIEQMREQVQNLE</sequence>
<dbReference type="PATRIC" id="fig|946483.4.peg.749"/>
<name>U5N6G6_9BURK</name>
<organism evidence="8 9">
    <name type="scientific">Candidatus Symbiobacter mobilis CR</name>
    <dbReference type="NCBI Taxonomy" id="946483"/>
    <lineage>
        <taxon>Bacteria</taxon>
        <taxon>Pseudomonadati</taxon>
        <taxon>Pseudomonadota</taxon>
        <taxon>Betaproteobacteria</taxon>
        <taxon>Burkholderiales</taxon>
        <taxon>Comamonadaceae</taxon>
    </lineage>
</organism>
<keyword evidence="3" id="KW-0255">Endonuclease</keyword>
<evidence type="ECO:0000313" key="8">
    <source>
        <dbReference type="EMBL" id="AGX86855.1"/>
    </source>
</evidence>
<dbReference type="OrthoDB" id="9771229at2"/>
<keyword evidence="4" id="KW-0378">Hydrolase</keyword>
<dbReference type="HOGENOM" id="CLU_076609_2_0_4"/>
<dbReference type="Pfam" id="PF03755">
    <property type="entry name" value="YicC-like_N"/>
    <property type="match status" value="1"/>
</dbReference>
<evidence type="ECO:0000256" key="2">
    <source>
        <dbReference type="ARBA" id="ARBA00022722"/>
    </source>
</evidence>
<proteinExistence type="inferred from homology"/>
<evidence type="ECO:0000256" key="4">
    <source>
        <dbReference type="ARBA" id="ARBA00022801"/>
    </source>
</evidence>
<evidence type="ECO:0000256" key="5">
    <source>
        <dbReference type="ARBA" id="ARBA00035648"/>
    </source>
</evidence>
<dbReference type="GO" id="GO:0016787">
    <property type="term" value="F:hydrolase activity"/>
    <property type="evidence" value="ECO:0007669"/>
    <property type="project" value="UniProtKB-KW"/>
</dbReference>
<dbReference type="InterPro" id="IPR013551">
    <property type="entry name" value="YicC-like_C"/>
</dbReference>
<dbReference type="Pfam" id="PF08340">
    <property type="entry name" value="YicC-like_C"/>
    <property type="match status" value="1"/>
</dbReference>
<protein>
    <submittedName>
        <fullName evidence="8">Stress-induction family protein</fullName>
    </submittedName>
</protein>
<evidence type="ECO:0000259" key="7">
    <source>
        <dbReference type="Pfam" id="PF08340"/>
    </source>
</evidence>
<dbReference type="NCBIfam" id="TIGR00255">
    <property type="entry name" value="YicC/YloC family endoribonuclease"/>
    <property type="match status" value="1"/>
</dbReference>
<dbReference type="eggNOG" id="COG1561">
    <property type="taxonomic scope" value="Bacteria"/>
</dbReference>
<dbReference type="InterPro" id="IPR013527">
    <property type="entry name" value="YicC-like_N"/>
</dbReference>
<evidence type="ECO:0000256" key="1">
    <source>
        <dbReference type="ARBA" id="ARBA00001968"/>
    </source>
</evidence>
<comment type="cofactor">
    <cofactor evidence="1">
        <name>a divalent metal cation</name>
        <dbReference type="ChEBI" id="CHEBI:60240"/>
    </cofactor>
</comment>
<keyword evidence="9" id="KW-1185">Reference proteome</keyword>
<evidence type="ECO:0000259" key="6">
    <source>
        <dbReference type="Pfam" id="PF03755"/>
    </source>
</evidence>
<dbReference type="RefSeq" id="WP_022771676.1">
    <property type="nucleotide sequence ID" value="NC_022576.1"/>
</dbReference>
<keyword evidence="2" id="KW-0540">Nuclease</keyword>
<feature type="domain" description="Endoribonuclease YicC-like C-terminal" evidence="7">
    <location>
        <begin position="185"/>
        <end position="306"/>
    </location>
</feature>
<dbReference type="EMBL" id="CP004885">
    <property type="protein sequence ID" value="AGX86855.1"/>
    <property type="molecule type" value="Genomic_DNA"/>
</dbReference>
<dbReference type="Proteomes" id="UP000017184">
    <property type="component" value="Chromosome"/>
</dbReference>
<comment type="similarity">
    <text evidence="5">Belongs to the YicC/YloC family.</text>
</comment>
<dbReference type="AlphaFoldDB" id="U5N6G6"/>
<gene>
    <name evidence="8" type="ORF">Cenrod_0749</name>
</gene>
<reference evidence="8 9" key="1">
    <citation type="journal article" date="2013" name="Genome Biol.">
        <title>Genomic analysis reveals key aspects of prokaryotic symbiosis in the phototrophic consortium "Chlorochromatium aggregatum".</title>
        <authorList>
            <person name="Liu Z."/>
            <person name="Muller J."/>
            <person name="Li T."/>
            <person name="Alvey R.M."/>
            <person name="Vogl K."/>
            <person name="Frigaard N.U."/>
            <person name="Rockwell N.C."/>
            <person name="Boyd E.S."/>
            <person name="Tomsho L.P."/>
            <person name="Schuster S.C."/>
            <person name="Henke P."/>
            <person name="Rohde M."/>
            <person name="Overmann J."/>
            <person name="Bryant D.A."/>
        </authorList>
    </citation>
    <scope>NUCLEOTIDE SEQUENCE [LARGE SCALE GENOMIC DNA]</scope>
    <source>
        <strain evidence="8">CR</strain>
    </source>
</reference>
<feature type="domain" description="Endoribonuclease YicC-like N-terminal" evidence="6">
    <location>
        <begin position="3"/>
        <end position="164"/>
    </location>
</feature>
<dbReference type="STRING" id="946483.Cenrod_0749"/>
<accession>U5N6G6</accession>
<dbReference type="PANTHER" id="PTHR30636:SF3">
    <property type="entry name" value="UPF0701 PROTEIN YICC"/>
    <property type="match status" value="1"/>
</dbReference>
<dbReference type="KEGG" id="cbx:Cenrod_0749"/>
<dbReference type="GO" id="GO:0004521">
    <property type="term" value="F:RNA endonuclease activity"/>
    <property type="evidence" value="ECO:0007669"/>
    <property type="project" value="InterPro"/>
</dbReference>
<dbReference type="PANTHER" id="PTHR30636">
    <property type="entry name" value="UPF0701 PROTEIN YICC"/>
    <property type="match status" value="1"/>
</dbReference>
<evidence type="ECO:0000313" key="9">
    <source>
        <dbReference type="Proteomes" id="UP000017184"/>
    </source>
</evidence>
<evidence type="ECO:0000256" key="3">
    <source>
        <dbReference type="ARBA" id="ARBA00022759"/>
    </source>
</evidence>
<dbReference type="InterPro" id="IPR005229">
    <property type="entry name" value="YicC/YloC-like"/>
</dbReference>